<gene>
    <name evidence="2" type="ORF">ACFSFW_18310</name>
</gene>
<evidence type="ECO:0000313" key="2">
    <source>
        <dbReference type="EMBL" id="MFD1780623.1"/>
    </source>
</evidence>
<dbReference type="Pfam" id="PF02810">
    <property type="entry name" value="SEC-C"/>
    <property type="match status" value="1"/>
</dbReference>
<dbReference type="RefSeq" id="WP_304214800.1">
    <property type="nucleotide sequence ID" value="NZ_JBHUEK010000026.1"/>
</dbReference>
<dbReference type="PANTHER" id="PTHR33747">
    <property type="entry name" value="UPF0225 PROTEIN SCO1677"/>
    <property type="match status" value="1"/>
</dbReference>
<proteinExistence type="predicted"/>
<organism evidence="2 3">
    <name type="scientific">Fredinandcohnia salidurans</name>
    <dbReference type="NCBI Taxonomy" id="2595041"/>
    <lineage>
        <taxon>Bacteria</taxon>
        <taxon>Bacillati</taxon>
        <taxon>Bacillota</taxon>
        <taxon>Bacilli</taxon>
        <taxon>Bacillales</taxon>
        <taxon>Bacillaceae</taxon>
        <taxon>Fredinandcohnia</taxon>
    </lineage>
</organism>
<protein>
    <submittedName>
        <fullName evidence="2">YecA family protein</fullName>
    </submittedName>
</protein>
<comment type="caution">
    <text evidence="2">The sequence shown here is derived from an EMBL/GenBank/DDBJ whole genome shotgun (WGS) entry which is preliminary data.</text>
</comment>
<dbReference type="Proteomes" id="UP001597227">
    <property type="component" value="Unassembled WGS sequence"/>
</dbReference>
<dbReference type="EMBL" id="JBHUEK010000026">
    <property type="protein sequence ID" value="MFD1780623.1"/>
    <property type="molecule type" value="Genomic_DNA"/>
</dbReference>
<feature type="compositionally biased region" description="Basic and acidic residues" evidence="1">
    <location>
        <begin position="21"/>
        <end position="32"/>
    </location>
</feature>
<feature type="region of interest" description="Disordered" evidence="1">
    <location>
        <begin position="1"/>
        <end position="32"/>
    </location>
</feature>
<dbReference type="SUPFAM" id="SSF103642">
    <property type="entry name" value="Sec-C motif"/>
    <property type="match status" value="1"/>
</dbReference>
<reference evidence="3" key="1">
    <citation type="journal article" date="2019" name="Int. J. Syst. Evol. Microbiol.">
        <title>The Global Catalogue of Microorganisms (GCM) 10K type strain sequencing project: providing services to taxonomists for standard genome sequencing and annotation.</title>
        <authorList>
            <consortium name="The Broad Institute Genomics Platform"/>
            <consortium name="The Broad Institute Genome Sequencing Center for Infectious Disease"/>
            <person name="Wu L."/>
            <person name="Ma J."/>
        </authorList>
    </citation>
    <scope>NUCLEOTIDE SEQUENCE [LARGE SCALE GENOMIC DNA]</scope>
    <source>
        <strain evidence="3">CCUG 15531</strain>
    </source>
</reference>
<feature type="compositionally biased region" description="Polar residues" evidence="1">
    <location>
        <begin position="1"/>
        <end position="15"/>
    </location>
</feature>
<accession>A0ABW4MSR2</accession>
<evidence type="ECO:0000313" key="3">
    <source>
        <dbReference type="Proteomes" id="UP001597227"/>
    </source>
</evidence>
<name>A0ABW4MSR2_9BACI</name>
<dbReference type="InterPro" id="IPR004027">
    <property type="entry name" value="SEC_C_motif"/>
</dbReference>
<keyword evidence="3" id="KW-1185">Reference proteome</keyword>
<evidence type="ECO:0000256" key="1">
    <source>
        <dbReference type="SAM" id="MobiDB-lite"/>
    </source>
</evidence>
<dbReference type="PANTHER" id="PTHR33747:SF1">
    <property type="entry name" value="ADENYLATE CYCLASE-ASSOCIATED CAP C-TERMINAL DOMAIN-CONTAINING PROTEIN"/>
    <property type="match status" value="1"/>
</dbReference>
<dbReference type="Gene3D" id="3.10.450.50">
    <property type="match status" value="1"/>
</dbReference>
<sequence length="393" mass="45805">MKEVNSIKQLDNMSRQGLEPTRQDTKKQEEKREQKYWSEIKVPFRLDEALSAYAKYELDDIRRYLEIKNASSLKKADLIALFQQEIPVLLKNVCSQWDVERFSLLVKIARNGGYLHAPELEDDQIMYFRKTGMLFTGSINGKKVVAIPDELIEEILNVEKDLHFRGIIKRNTEWIKLTQGLLYYYGTLTVTELGQMIEKYIKEPLRPQDYFQVLQDFNSYKKGIVSDDVGYSNRRVFDPKRVKYEHQARKNVPFYPFTKEQLLEAGELDFVDRNVSYIQLVNFIKQNFETKKLDADSIVEECVYATRKGQNLNDILQYLSGVLVFDSQDTLQKLVDKVATLMNNTREWFLKGHTSNELKNVNENPVGNTNIKIGRNEPCPCGSGKKYKKCCGR</sequence>